<accession>A0A967B2R1</accession>
<dbReference type="Pfam" id="PF19124">
    <property type="entry name" value="DUF5808"/>
    <property type="match status" value="1"/>
</dbReference>
<comment type="caution">
    <text evidence="4">The sequence shown here is derived from an EMBL/GenBank/DDBJ whole genome shotgun (WGS) entry which is preliminary data.</text>
</comment>
<gene>
    <name evidence="4" type="ORF">G9U51_14095</name>
</gene>
<feature type="transmembrane region" description="Helical" evidence="1">
    <location>
        <begin position="213"/>
        <end position="235"/>
    </location>
</feature>
<dbReference type="Proteomes" id="UP000744769">
    <property type="component" value="Unassembled WGS sequence"/>
</dbReference>
<proteinExistence type="predicted"/>
<organism evidence="4 5">
    <name type="scientific">Metallococcus carri</name>
    <dbReference type="NCBI Taxonomy" id="1656884"/>
    <lineage>
        <taxon>Bacteria</taxon>
        <taxon>Bacillati</taxon>
        <taxon>Actinomycetota</taxon>
        <taxon>Actinomycetes</taxon>
        <taxon>Micrococcales</taxon>
        <taxon>Dermacoccaceae</taxon>
        <taxon>Metallococcus</taxon>
    </lineage>
</organism>
<dbReference type="PANTHER" id="PTHR37810">
    <property type="entry name" value="IMMUNITY PROTEIN SDPI"/>
    <property type="match status" value="1"/>
</dbReference>
<name>A0A967B2R1_9MICO</name>
<keyword evidence="1" id="KW-0472">Membrane</keyword>
<evidence type="ECO:0000313" key="4">
    <source>
        <dbReference type="EMBL" id="NHN56904.1"/>
    </source>
</evidence>
<feature type="transmembrane region" description="Helical" evidence="1">
    <location>
        <begin position="62"/>
        <end position="84"/>
    </location>
</feature>
<feature type="domain" description="DUF5808" evidence="3">
    <location>
        <begin position="188"/>
        <end position="212"/>
    </location>
</feature>
<protein>
    <submittedName>
        <fullName evidence="4">DUF1648 domain-containing protein</fullName>
    </submittedName>
</protein>
<dbReference type="GO" id="GO:0009636">
    <property type="term" value="P:response to toxic substance"/>
    <property type="evidence" value="ECO:0007669"/>
    <property type="project" value="TreeGrafter"/>
</dbReference>
<dbReference type="PANTHER" id="PTHR37810:SF9">
    <property type="entry name" value="MEMBRANE PROTEIN"/>
    <property type="match status" value="1"/>
</dbReference>
<dbReference type="InterPro" id="IPR043831">
    <property type="entry name" value="DUF5808"/>
</dbReference>
<dbReference type="Pfam" id="PF07853">
    <property type="entry name" value="DUF1648"/>
    <property type="match status" value="1"/>
</dbReference>
<evidence type="ECO:0000313" key="5">
    <source>
        <dbReference type="Proteomes" id="UP000744769"/>
    </source>
</evidence>
<sequence>MARRRGVTVPRLAIGLFLASLIGPVVALVVAWLRWEDLPQRVPTHFTGAGQPDGWTDKGPGVVLILLLPVALGMVMVGACALVWRTPQRGAAGSAEVRRLTVTGLAGLNLALALLISATNVVILLGADPTALTVCLVATVVSVVLGALALIIVVSSSQARAVESQRTTTDGSDDDRLWKAGMFYVNADDPALMVPKRVGIGSTINFGHPAGRLIGVALVVLLLSTIAVPLVGVILGNG</sequence>
<evidence type="ECO:0000259" key="2">
    <source>
        <dbReference type="Pfam" id="PF07853"/>
    </source>
</evidence>
<dbReference type="RefSeq" id="WP_166197628.1">
    <property type="nucleotide sequence ID" value="NZ_JAAOIV010000011.1"/>
</dbReference>
<evidence type="ECO:0000259" key="3">
    <source>
        <dbReference type="Pfam" id="PF19124"/>
    </source>
</evidence>
<feature type="transmembrane region" description="Helical" evidence="1">
    <location>
        <begin position="105"/>
        <end position="125"/>
    </location>
</feature>
<dbReference type="EMBL" id="JAAOIV010000011">
    <property type="protein sequence ID" value="NHN56904.1"/>
    <property type="molecule type" value="Genomic_DNA"/>
</dbReference>
<feature type="domain" description="DUF1648" evidence="2">
    <location>
        <begin position="25"/>
        <end position="67"/>
    </location>
</feature>
<feature type="transmembrane region" description="Helical" evidence="1">
    <location>
        <begin position="12"/>
        <end position="33"/>
    </location>
</feature>
<keyword evidence="1" id="KW-0812">Transmembrane</keyword>
<dbReference type="AlphaFoldDB" id="A0A967B2R1"/>
<feature type="transmembrane region" description="Helical" evidence="1">
    <location>
        <begin position="131"/>
        <end position="154"/>
    </location>
</feature>
<reference evidence="4" key="1">
    <citation type="submission" date="2020-03" db="EMBL/GenBank/DDBJ databases">
        <title>Draft sequencing of Calidifontibacter sp. DB0510.</title>
        <authorList>
            <person name="Kim D.-U."/>
        </authorList>
    </citation>
    <scope>NUCLEOTIDE SEQUENCE</scope>
    <source>
        <strain evidence="4">DB0510</strain>
    </source>
</reference>
<keyword evidence="1" id="KW-1133">Transmembrane helix</keyword>
<dbReference type="InterPro" id="IPR012867">
    <property type="entry name" value="DUF1648"/>
</dbReference>
<keyword evidence="5" id="KW-1185">Reference proteome</keyword>
<evidence type="ECO:0000256" key="1">
    <source>
        <dbReference type="SAM" id="Phobius"/>
    </source>
</evidence>